<dbReference type="Proteomes" id="UP000095286">
    <property type="component" value="Unplaced"/>
</dbReference>
<proteinExistence type="predicted"/>
<organism evidence="1 2">
    <name type="scientific">Rhabditophanes sp. KR3021</name>
    <dbReference type="NCBI Taxonomy" id="114890"/>
    <lineage>
        <taxon>Eukaryota</taxon>
        <taxon>Metazoa</taxon>
        <taxon>Ecdysozoa</taxon>
        <taxon>Nematoda</taxon>
        <taxon>Chromadorea</taxon>
        <taxon>Rhabditida</taxon>
        <taxon>Tylenchina</taxon>
        <taxon>Panagrolaimomorpha</taxon>
        <taxon>Strongyloidoidea</taxon>
        <taxon>Alloionematidae</taxon>
        <taxon>Rhabditophanes</taxon>
    </lineage>
</organism>
<name>A0AC35UBC4_9BILA</name>
<accession>A0AC35UBC4</accession>
<evidence type="ECO:0000313" key="1">
    <source>
        <dbReference type="Proteomes" id="UP000095286"/>
    </source>
</evidence>
<sequence length="1056" mass="122030">MPFEPYHRSWIEFWRTYFLKAIEEDEVYLMEMLKEANQWEVFSSEFILNKQLYHTFAEYFYEWGLTNWKSYFDQAINDIPDKDESFYFLGGMTDRSKVYFGHFFKSMKLNYQMNVLEYLIVYMNPTKTIEWYTTFNEPKYKDLISAMSQVRLIRPGDVANRNRCLIRQLMYCDVESDLSAEEWWFDFLRMLHSFEALLPASLILDPAFTAKLTREQEEDDAKLEELLFTYDVDDKVKPILKDFRNQQDYYDYFPEALPPKDEKASDYDLREYQVELIQNGLRGKNSIIMAPTGCGKTMCAIHIMREHMDERVHLRPPPHQQNGSLAHKTTNFRCMFVAPTTPLVLQQTRSIRAHLGDKYTVTNLLKQQNEASNLKKFLAHDVVVTTPQLFINMLRDKNEGERVYFSDLTLIIFDECHHCNSHHPYKNIMNSYTKITQLDQRPQVIGLTASIGTARNLDSDKCRDYFMEMAVNLSADCLDAVYKNRGSLLAHLKPPVDDIISIRAKKSLISTFIDETCKHLLAALKNQGDQPLLEHCLEHRIPGVMDTKFIPQLSKLSAYQGSVSDVNLNACIANIVKSLHFYSYLWELAAIVPLASVIHFMEAHISQFNGTLTNSSLNPLIVQKSEQLTTTIKHYIQGVYGNCAEIKKPPPKIPEICVRLITLCKDQLLTNPHSRILIFCSMRFIATELSNYFTQIATKLPNLNIKPNYLIASGKGKFGRQSQREQEEILKGFHGGEVNILFATSIAEEGLDIAKCNLIIKYNTLGNERTLIQRRGRARAEASRSILLTISEMASQNEILNLQKEKLMKDVSFAMHGMGIGTFKKELEEKRKEMEKHSEEKMRMLVQNKKSLQRNDFGLHCVNCKTKFTDSMNLRFLGDIVISLDPTIHQKVYYNDKRVGTKGPIMTIVMDIACKECQKLEDTQLGKIVKLGEVIMIDGHFYIKIILKNISFLKKTSLPPGTGSMNIGEQKAPLSNANAFENRTNWDAVRNSLFLIGNAVPEDIQKYNQLFSTNQNEAFHKCIECERTVKGRAIVDKEWIKKYRSAEKSLKNKNYF</sequence>
<reference evidence="2" key="1">
    <citation type="submission" date="2016-11" db="UniProtKB">
        <authorList>
            <consortium name="WormBaseParasite"/>
        </authorList>
    </citation>
    <scope>IDENTIFICATION</scope>
    <source>
        <strain evidence="2">KR3021</strain>
    </source>
</reference>
<evidence type="ECO:0000313" key="2">
    <source>
        <dbReference type="WBParaSite" id="RSKR_0000918400.1"/>
    </source>
</evidence>
<protein>
    <submittedName>
        <fullName evidence="2">RNA helicase</fullName>
    </submittedName>
</protein>
<dbReference type="WBParaSite" id="RSKR_0000918400.1">
    <property type="protein sequence ID" value="RSKR_0000918400.1"/>
    <property type="gene ID" value="RSKR_0000918400"/>
</dbReference>